<sequence length="118" mass="13838">MCKLFINADPSLWDSSTRSLRINDMVTSVRLENYFWYVLTEIARRDEMNVPQLVTRLYHEALDTGHDINNFTSFLRVCAMRYLRLQLAGDIPRRTDIPIRTLDAGAILKRERSTLHHS</sequence>
<dbReference type="EMBL" id="BMIJ01000007">
    <property type="protein sequence ID" value="GGC05580.1"/>
    <property type="molecule type" value="Genomic_DNA"/>
</dbReference>
<gene>
    <name evidence="2" type="ORF">GCM10011352_34720</name>
</gene>
<evidence type="ECO:0000313" key="2">
    <source>
        <dbReference type="EMBL" id="GGC05580.1"/>
    </source>
</evidence>
<comment type="caution">
    <text evidence="2">The sequence shown here is derived from an EMBL/GenBank/DDBJ whole genome shotgun (WGS) entry which is preliminary data.</text>
</comment>
<accession>A0ABQ1KN65</accession>
<dbReference type="Gene3D" id="1.10.3990.20">
    <property type="entry name" value="protein bp1543"/>
    <property type="match status" value="1"/>
</dbReference>
<evidence type="ECO:0000313" key="3">
    <source>
        <dbReference type="Proteomes" id="UP000629025"/>
    </source>
</evidence>
<dbReference type="InterPro" id="IPR027373">
    <property type="entry name" value="RHH_dom"/>
</dbReference>
<evidence type="ECO:0000259" key="1">
    <source>
        <dbReference type="Pfam" id="PF13467"/>
    </source>
</evidence>
<feature type="domain" description="Ribbon-helix-helix" evidence="1">
    <location>
        <begin position="16"/>
        <end position="83"/>
    </location>
</feature>
<dbReference type="Proteomes" id="UP000629025">
    <property type="component" value="Unassembled WGS sequence"/>
</dbReference>
<protein>
    <recommendedName>
        <fullName evidence="1">Ribbon-helix-helix domain-containing protein</fullName>
    </recommendedName>
</protein>
<name>A0ABQ1KN65_9GAMM</name>
<reference evidence="3" key="1">
    <citation type="journal article" date="2019" name="Int. J. Syst. Evol. Microbiol.">
        <title>The Global Catalogue of Microorganisms (GCM) 10K type strain sequencing project: providing services to taxonomists for standard genome sequencing and annotation.</title>
        <authorList>
            <consortium name="The Broad Institute Genomics Platform"/>
            <consortium name="The Broad Institute Genome Sequencing Center for Infectious Disease"/>
            <person name="Wu L."/>
            <person name="Ma J."/>
        </authorList>
    </citation>
    <scope>NUCLEOTIDE SEQUENCE [LARGE SCALE GENOMIC DNA]</scope>
    <source>
        <strain evidence="3">CGMCC 1.15341</strain>
    </source>
</reference>
<dbReference type="InterPro" id="IPR038268">
    <property type="entry name" value="RHH_sf"/>
</dbReference>
<proteinExistence type="predicted"/>
<dbReference type="Pfam" id="PF13467">
    <property type="entry name" value="RHH_4"/>
    <property type="match status" value="1"/>
</dbReference>
<dbReference type="RefSeq" id="WP_188750637.1">
    <property type="nucleotide sequence ID" value="NZ_BMIJ01000007.1"/>
</dbReference>
<organism evidence="2 3">
    <name type="scientific">Marinobacterium zhoushanense</name>
    <dbReference type="NCBI Taxonomy" id="1679163"/>
    <lineage>
        <taxon>Bacteria</taxon>
        <taxon>Pseudomonadati</taxon>
        <taxon>Pseudomonadota</taxon>
        <taxon>Gammaproteobacteria</taxon>
        <taxon>Oceanospirillales</taxon>
        <taxon>Oceanospirillaceae</taxon>
        <taxon>Marinobacterium</taxon>
    </lineage>
</organism>
<keyword evidence="3" id="KW-1185">Reference proteome</keyword>